<evidence type="ECO:0000313" key="2">
    <source>
        <dbReference type="Proteomes" id="UP000317636"/>
    </source>
</evidence>
<reference evidence="1" key="1">
    <citation type="submission" date="2019-06" db="EMBL/GenBank/DDBJ databases">
        <title>Draft genome sequence of Bacillus sp. strain MHSD28.</title>
        <authorList>
            <person name="Makuwa S.C."/>
            <person name="Serepa-Dlamini M.H."/>
        </authorList>
    </citation>
    <scope>NUCLEOTIDE SEQUENCE</scope>
    <source>
        <strain evidence="1">MHSD28</strain>
    </source>
</reference>
<protein>
    <submittedName>
        <fullName evidence="1">Uncharacterized protein</fullName>
    </submittedName>
</protein>
<dbReference type="EMBL" id="VHIV01000008">
    <property type="protein sequence ID" value="TPV39533.1"/>
    <property type="molecule type" value="Genomic_DNA"/>
</dbReference>
<sequence length="97" mass="10559">MLKKLVVGVLATGIALTGGMGASAASMEKPEGPVSSLKAAKCELPSRIKKLSNGKFEQYVKRTDNYYTEPLCGGTMHWYYKGKAPDGYSRYEGHLIL</sequence>
<proteinExistence type="predicted"/>
<dbReference type="Proteomes" id="UP000317636">
    <property type="component" value="Unassembled WGS sequence"/>
</dbReference>
<accession>A0AC61SZH4</accession>
<name>A0AC61SZH4_9BACI</name>
<keyword evidence="2" id="KW-1185">Reference proteome</keyword>
<organism evidence="1 2">
    <name type="scientific">Bacillus dicomae</name>
    <dbReference type="NCBI Taxonomy" id="3088378"/>
    <lineage>
        <taxon>Bacteria</taxon>
        <taxon>Bacillati</taxon>
        <taxon>Bacillota</taxon>
        <taxon>Bacilli</taxon>
        <taxon>Bacillales</taxon>
        <taxon>Bacillaceae</taxon>
        <taxon>Bacillus</taxon>
        <taxon>Bacillus cereus group</taxon>
    </lineage>
</organism>
<comment type="caution">
    <text evidence="1">The sequence shown here is derived from an EMBL/GenBank/DDBJ whole genome shotgun (WGS) entry which is preliminary data.</text>
</comment>
<evidence type="ECO:0000313" key="1">
    <source>
        <dbReference type="EMBL" id="TPV39533.1"/>
    </source>
</evidence>
<gene>
    <name evidence="1" type="ORF">FJ659_24445</name>
</gene>